<feature type="chain" id="PRO_5047222938" evidence="1">
    <location>
        <begin position="22"/>
        <end position="170"/>
    </location>
</feature>
<dbReference type="PANTHER" id="PTHR42852:SF13">
    <property type="entry name" value="PROTEIN DIPZ"/>
    <property type="match status" value="1"/>
</dbReference>
<proteinExistence type="predicted"/>
<protein>
    <submittedName>
        <fullName evidence="3">Redoxin domain-containing protein</fullName>
    </submittedName>
</protein>
<dbReference type="SUPFAM" id="SSF52833">
    <property type="entry name" value="Thioredoxin-like"/>
    <property type="match status" value="1"/>
</dbReference>
<comment type="caution">
    <text evidence="3">The sequence shown here is derived from an EMBL/GenBank/DDBJ whole genome shotgun (WGS) entry which is preliminary data.</text>
</comment>
<dbReference type="InterPro" id="IPR013766">
    <property type="entry name" value="Thioredoxin_domain"/>
</dbReference>
<evidence type="ECO:0000259" key="2">
    <source>
        <dbReference type="PROSITE" id="PS51352"/>
    </source>
</evidence>
<dbReference type="EMBL" id="JBFNQD010000012">
    <property type="protein sequence ID" value="MEW9309133.1"/>
    <property type="molecule type" value="Genomic_DNA"/>
</dbReference>
<dbReference type="RefSeq" id="WP_367625929.1">
    <property type="nucleotide sequence ID" value="NZ_JBFNQD010000012.1"/>
</dbReference>
<evidence type="ECO:0000256" key="1">
    <source>
        <dbReference type="SAM" id="SignalP"/>
    </source>
</evidence>
<dbReference type="PANTHER" id="PTHR42852">
    <property type="entry name" value="THIOL:DISULFIDE INTERCHANGE PROTEIN DSBE"/>
    <property type="match status" value="1"/>
</dbReference>
<feature type="domain" description="Thioredoxin" evidence="2">
    <location>
        <begin position="13"/>
        <end position="170"/>
    </location>
</feature>
<dbReference type="InterPro" id="IPR050553">
    <property type="entry name" value="Thioredoxin_ResA/DsbE_sf"/>
</dbReference>
<dbReference type="PROSITE" id="PS51352">
    <property type="entry name" value="THIOREDOXIN_2"/>
    <property type="match status" value="1"/>
</dbReference>
<gene>
    <name evidence="3" type="ORF">ABXS05_26525</name>
</gene>
<keyword evidence="1" id="KW-0732">Signal</keyword>
<reference evidence="3 4" key="1">
    <citation type="submission" date="2024-07" db="EMBL/GenBank/DDBJ databases">
        <title>Description of Labrys sedimenti sp. nov., isolated from a diclofenac-degrading enrichment culture.</title>
        <authorList>
            <person name="Tancsics A."/>
            <person name="Csepanyi A."/>
        </authorList>
    </citation>
    <scope>NUCLEOTIDE SEQUENCE [LARGE SCALE GENOMIC DNA]</scope>
    <source>
        <strain evidence="3 4">LMG 23578</strain>
    </source>
</reference>
<dbReference type="Proteomes" id="UP001555786">
    <property type="component" value="Unassembled WGS sequence"/>
</dbReference>
<evidence type="ECO:0000313" key="4">
    <source>
        <dbReference type="Proteomes" id="UP001555786"/>
    </source>
</evidence>
<dbReference type="InterPro" id="IPR036249">
    <property type="entry name" value="Thioredoxin-like_sf"/>
</dbReference>
<dbReference type="Gene3D" id="3.40.30.10">
    <property type="entry name" value="Glutaredoxin"/>
    <property type="match status" value="1"/>
</dbReference>
<name>A0ABV3PUM9_9HYPH</name>
<keyword evidence="4" id="KW-1185">Reference proteome</keyword>
<sequence>MMGRRAFLASLAASLTTSVHAKEAGPPDSNGTVLGPFQVEPLAGLADIPAPTLEALQDQVTVLNFWASWCQACREEHRYLVALQRKGVRIAGVAVQDQDEAVLHYLEKAGNPYGLVGIDNKRELITMLSLRSIPQTFLISRRCEVVWQTDEGLDNALVAELLAKIGTIGG</sequence>
<dbReference type="Pfam" id="PF00578">
    <property type="entry name" value="AhpC-TSA"/>
    <property type="match status" value="1"/>
</dbReference>
<organism evidence="3 4">
    <name type="scientific">Labrys neptuniae</name>
    <dbReference type="NCBI Taxonomy" id="376174"/>
    <lineage>
        <taxon>Bacteria</taxon>
        <taxon>Pseudomonadati</taxon>
        <taxon>Pseudomonadota</taxon>
        <taxon>Alphaproteobacteria</taxon>
        <taxon>Hyphomicrobiales</taxon>
        <taxon>Xanthobacteraceae</taxon>
        <taxon>Labrys</taxon>
    </lineage>
</organism>
<evidence type="ECO:0000313" key="3">
    <source>
        <dbReference type="EMBL" id="MEW9309133.1"/>
    </source>
</evidence>
<dbReference type="InterPro" id="IPR000866">
    <property type="entry name" value="AhpC/TSA"/>
</dbReference>
<feature type="signal peptide" evidence="1">
    <location>
        <begin position="1"/>
        <end position="21"/>
    </location>
</feature>
<accession>A0ABV3PUM9</accession>